<keyword evidence="1" id="KW-0812">Transmembrane</keyword>
<keyword evidence="1" id="KW-0472">Membrane</keyword>
<keyword evidence="3" id="KW-1185">Reference proteome</keyword>
<protein>
    <submittedName>
        <fullName evidence="2">Uncharacterized protein</fullName>
    </submittedName>
</protein>
<feature type="transmembrane region" description="Helical" evidence="1">
    <location>
        <begin position="268"/>
        <end position="287"/>
    </location>
</feature>
<dbReference type="AlphaFoldDB" id="A0A9Q9DUF7"/>
<feature type="transmembrane region" description="Helical" evidence="1">
    <location>
        <begin position="307"/>
        <end position="329"/>
    </location>
</feature>
<gene>
    <name evidence="2" type="ORF">yc1106_06214</name>
</gene>
<dbReference type="OrthoDB" id="3560543at2759"/>
<evidence type="ECO:0000256" key="1">
    <source>
        <dbReference type="SAM" id="Phobius"/>
    </source>
</evidence>
<dbReference type="EMBL" id="CP089277">
    <property type="protein sequence ID" value="USP78940.1"/>
    <property type="molecule type" value="Genomic_DNA"/>
</dbReference>
<name>A0A9Q9DUF7_CURCL</name>
<dbReference type="Proteomes" id="UP001056012">
    <property type="component" value="Chromosome 4"/>
</dbReference>
<feature type="transmembrane region" description="Helical" evidence="1">
    <location>
        <begin position="368"/>
        <end position="386"/>
    </location>
</feature>
<feature type="transmembrane region" description="Helical" evidence="1">
    <location>
        <begin position="341"/>
        <end position="362"/>
    </location>
</feature>
<keyword evidence="1" id="KW-1133">Transmembrane helix</keyword>
<evidence type="ECO:0000313" key="2">
    <source>
        <dbReference type="EMBL" id="USP78940.1"/>
    </source>
</evidence>
<organism evidence="2 3">
    <name type="scientific">Curvularia clavata</name>
    <dbReference type="NCBI Taxonomy" id="95742"/>
    <lineage>
        <taxon>Eukaryota</taxon>
        <taxon>Fungi</taxon>
        <taxon>Dikarya</taxon>
        <taxon>Ascomycota</taxon>
        <taxon>Pezizomycotina</taxon>
        <taxon>Dothideomycetes</taxon>
        <taxon>Pleosporomycetidae</taxon>
        <taxon>Pleosporales</taxon>
        <taxon>Pleosporineae</taxon>
        <taxon>Pleosporaceae</taxon>
        <taxon>Curvularia</taxon>
    </lineage>
</organism>
<proteinExistence type="predicted"/>
<sequence>MEYLAMRARVRAERSVPKQLQNRCFAPYDAVKDQKIRSRLLQIALITQFLDRCFANYFRAAVLPLAKEHVDKLLDDSRKTIAKMQNKQGDPESADIGDLGRFCEQSACAKWHDSWDPNFTTTQRRDHEVLHYLQDALEIPYWEFMADIFLVCNVNSSTLIGEVVLRVLYSAKLDLLDGRRRLRDELALLQGDDAEDIIRITDGIDARITVLESIWDNASSNPDGTHQWLVSLLERPLLSPSVTPEKSSISLQDGKTSRQKTYMSSQETATLMALILVFIVAAIIPGYKAFAISMQENAVGSIHDADFWSLIQSSIMAVMGNIIMVVPLLKKSWLSPTYGLMWAFFALGLVFAVISVVLYPLLNPGWSSMVAFFGSIASVASVLIATQATAREGSNGEVKLKPD</sequence>
<dbReference type="VEuPathDB" id="FungiDB:yc1106_06214"/>
<evidence type="ECO:0000313" key="3">
    <source>
        <dbReference type="Proteomes" id="UP001056012"/>
    </source>
</evidence>
<reference evidence="2" key="1">
    <citation type="submission" date="2021-12" db="EMBL/GenBank/DDBJ databases">
        <title>Curvularia clavata genome.</title>
        <authorList>
            <person name="Cao Y."/>
        </authorList>
    </citation>
    <scope>NUCLEOTIDE SEQUENCE</scope>
    <source>
        <strain evidence="2">Yc1106</strain>
    </source>
</reference>
<accession>A0A9Q9DUF7</accession>